<protein>
    <submittedName>
        <fullName evidence="1">Uncharacterized protein</fullName>
    </submittedName>
</protein>
<evidence type="ECO:0000313" key="1">
    <source>
        <dbReference type="EMBL" id="KAH7978424.1"/>
    </source>
</evidence>
<accession>A0ACB8DV78</accession>
<reference evidence="1" key="1">
    <citation type="submission" date="2020-05" db="EMBL/GenBank/DDBJ databases">
        <title>Large-scale comparative analyses of tick genomes elucidate their genetic diversity and vector capacities.</title>
        <authorList>
            <person name="Jia N."/>
            <person name="Wang J."/>
            <person name="Shi W."/>
            <person name="Du L."/>
            <person name="Sun Y."/>
            <person name="Zhan W."/>
            <person name="Jiang J."/>
            <person name="Wang Q."/>
            <person name="Zhang B."/>
            <person name="Ji P."/>
            <person name="Sakyi L.B."/>
            <person name="Cui X."/>
            <person name="Yuan T."/>
            <person name="Jiang B."/>
            <person name="Yang W."/>
            <person name="Lam T.T.-Y."/>
            <person name="Chang Q."/>
            <person name="Ding S."/>
            <person name="Wang X."/>
            <person name="Zhu J."/>
            <person name="Ruan X."/>
            <person name="Zhao L."/>
            <person name="Wei J."/>
            <person name="Que T."/>
            <person name="Du C."/>
            <person name="Cheng J."/>
            <person name="Dai P."/>
            <person name="Han X."/>
            <person name="Huang E."/>
            <person name="Gao Y."/>
            <person name="Liu J."/>
            <person name="Shao H."/>
            <person name="Ye R."/>
            <person name="Li L."/>
            <person name="Wei W."/>
            <person name="Wang X."/>
            <person name="Wang C."/>
            <person name="Yang T."/>
            <person name="Huo Q."/>
            <person name="Li W."/>
            <person name="Guo W."/>
            <person name="Chen H."/>
            <person name="Zhou L."/>
            <person name="Ni X."/>
            <person name="Tian J."/>
            <person name="Zhou Y."/>
            <person name="Sheng Y."/>
            <person name="Liu T."/>
            <person name="Pan Y."/>
            <person name="Xia L."/>
            <person name="Li J."/>
            <person name="Zhao F."/>
            <person name="Cao W."/>
        </authorList>
    </citation>
    <scope>NUCLEOTIDE SEQUENCE</scope>
    <source>
        <strain evidence="1">Dsil-2018</strain>
    </source>
</reference>
<evidence type="ECO:0000313" key="2">
    <source>
        <dbReference type="Proteomes" id="UP000821865"/>
    </source>
</evidence>
<gene>
    <name evidence="1" type="ORF">HPB49_005486</name>
</gene>
<name>A0ACB8DV78_DERSI</name>
<comment type="caution">
    <text evidence="1">The sequence shown here is derived from an EMBL/GenBank/DDBJ whole genome shotgun (WGS) entry which is preliminary data.</text>
</comment>
<dbReference type="EMBL" id="CM023470">
    <property type="protein sequence ID" value="KAH7978424.1"/>
    <property type="molecule type" value="Genomic_DNA"/>
</dbReference>
<sequence>MSKKAKHRAYSGSFLQYGFTETGGNPQCVICYEVLANSCMNPAKLSRHLATKHPSFKDRKVDYFAKKKQQLEDQKMDSLKENSATSMNKMKVSYLLSYRIAKQLKPHTICEDLIMPCIQDVVKTLIGEEHIKKVQQVPISNDTVGRRIREMASDVEAQVVETIQKSPKFAIAVDESCDVAGYPQLLAYLADMFEQLNLLNESLQGKHTTLIMAKDKIRAFRSKLLSWMSRVSKKDYSPFKRLCSIEAQNAPSSSDRSIIMTHLSTIGAHLASYFPDIQNVEWIVSPFYVNVSSLSSETVEMENEFLDLRANTALKEKFGCQSVVAFWMEAAASFPHLFDKAVDMLLPFATTYACEQAFSTLAYLKNKHRNRLNPAADMRLALSVTEPRIELLVQAK</sequence>
<dbReference type="Proteomes" id="UP000821865">
    <property type="component" value="Chromosome 1"/>
</dbReference>
<proteinExistence type="predicted"/>
<keyword evidence="2" id="KW-1185">Reference proteome</keyword>
<organism evidence="1 2">
    <name type="scientific">Dermacentor silvarum</name>
    <name type="common">Tick</name>
    <dbReference type="NCBI Taxonomy" id="543639"/>
    <lineage>
        <taxon>Eukaryota</taxon>
        <taxon>Metazoa</taxon>
        <taxon>Ecdysozoa</taxon>
        <taxon>Arthropoda</taxon>
        <taxon>Chelicerata</taxon>
        <taxon>Arachnida</taxon>
        <taxon>Acari</taxon>
        <taxon>Parasitiformes</taxon>
        <taxon>Ixodida</taxon>
        <taxon>Ixodoidea</taxon>
        <taxon>Ixodidae</taxon>
        <taxon>Rhipicephalinae</taxon>
        <taxon>Dermacentor</taxon>
    </lineage>
</organism>